<dbReference type="AlphaFoldDB" id="A0A813JJW6"/>
<sequence>MNNGVAKLPPGPPLKFDEKVWLRVVSFLYTHELLGRFSVLSAGLAALLADERCWSTLALPAGPKRVGRLLQLLVEEERQLWAPLLRRSVRLLDLDLQGCDARATALLRELLLHSLGLDGQDGALCELWLRHLPASPLQPVAAAAERSAAEESASGPLGGGAFASSTAQAALAAGARDHQLMTLVNPVRSAVPSVPRLFLLDPKELGRLRFLMWGFFSFELTPSQPGLANNDGPPPAASLDLYAKRAAACPVLQPGWKASPECPDLAARLVEQELGALRQLRNSPAPPIGAGAAAGAAASASGSGARARWWEGDGNRPVSGQCWWGSGGFESWTGILLPRYQALLAAWLGEYGAANEFRQQQELQQ</sequence>
<reference evidence="1" key="1">
    <citation type="submission" date="2021-02" db="EMBL/GenBank/DDBJ databases">
        <authorList>
            <person name="Dougan E. K."/>
            <person name="Rhodes N."/>
            <person name="Thang M."/>
            <person name="Chan C."/>
        </authorList>
    </citation>
    <scope>NUCLEOTIDE SEQUENCE</scope>
</reference>
<evidence type="ECO:0000313" key="2">
    <source>
        <dbReference type="Proteomes" id="UP000626109"/>
    </source>
</evidence>
<dbReference type="Proteomes" id="UP000626109">
    <property type="component" value="Unassembled WGS sequence"/>
</dbReference>
<gene>
    <name evidence="1" type="ORF">PGLA2088_LOCUS20807</name>
</gene>
<protein>
    <submittedName>
        <fullName evidence="1">Uncharacterized protein</fullName>
    </submittedName>
</protein>
<comment type="caution">
    <text evidence="1">The sequence shown here is derived from an EMBL/GenBank/DDBJ whole genome shotgun (WGS) entry which is preliminary data.</text>
</comment>
<accession>A0A813JJW6</accession>
<dbReference type="EMBL" id="CAJNNW010025687">
    <property type="protein sequence ID" value="CAE8678440.1"/>
    <property type="molecule type" value="Genomic_DNA"/>
</dbReference>
<name>A0A813JJW6_POLGL</name>
<proteinExistence type="predicted"/>
<evidence type="ECO:0000313" key="1">
    <source>
        <dbReference type="EMBL" id="CAE8678440.1"/>
    </source>
</evidence>
<organism evidence="1 2">
    <name type="scientific">Polarella glacialis</name>
    <name type="common">Dinoflagellate</name>
    <dbReference type="NCBI Taxonomy" id="89957"/>
    <lineage>
        <taxon>Eukaryota</taxon>
        <taxon>Sar</taxon>
        <taxon>Alveolata</taxon>
        <taxon>Dinophyceae</taxon>
        <taxon>Suessiales</taxon>
        <taxon>Suessiaceae</taxon>
        <taxon>Polarella</taxon>
    </lineage>
</organism>